<dbReference type="EC" id="6.1.1.19" evidence="9"/>
<dbReference type="SMART" id="SM00836">
    <property type="entry name" value="DALR_1"/>
    <property type="match status" value="1"/>
</dbReference>
<dbReference type="GO" id="GO:0004814">
    <property type="term" value="F:arginine-tRNA ligase activity"/>
    <property type="evidence" value="ECO:0007669"/>
    <property type="project" value="UniProtKB-UniRule"/>
</dbReference>
<reference evidence="13 14" key="1">
    <citation type="submission" date="2020-01" db="EMBL/GenBank/DDBJ databases">
        <authorList>
            <person name="Kim M.K."/>
        </authorList>
    </citation>
    <scope>NUCLEOTIDE SEQUENCE [LARGE SCALE GENOMIC DNA]</scope>
    <source>
        <strain evidence="13 14">172606-1</strain>
    </source>
</reference>
<evidence type="ECO:0000313" key="13">
    <source>
        <dbReference type="EMBL" id="QHT69205.1"/>
    </source>
</evidence>
<dbReference type="NCBIfam" id="TIGR00456">
    <property type="entry name" value="argS"/>
    <property type="match status" value="1"/>
</dbReference>
<evidence type="ECO:0000256" key="5">
    <source>
        <dbReference type="ARBA" id="ARBA00022840"/>
    </source>
</evidence>
<evidence type="ECO:0000256" key="10">
    <source>
        <dbReference type="RuleBase" id="RU363038"/>
    </source>
</evidence>
<dbReference type="InterPro" id="IPR005148">
    <property type="entry name" value="Arg-tRNA-synth_N"/>
</dbReference>
<keyword evidence="5 9" id="KW-0067">ATP-binding</keyword>
<evidence type="ECO:0000259" key="12">
    <source>
        <dbReference type="SMART" id="SM01016"/>
    </source>
</evidence>
<gene>
    <name evidence="9" type="primary">argS</name>
    <name evidence="13" type="ORF">GXP67_22455</name>
</gene>
<dbReference type="Gene3D" id="1.10.730.10">
    <property type="entry name" value="Isoleucyl-tRNA Synthetase, Domain 1"/>
    <property type="match status" value="1"/>
</dbReference>
<dbReference type="RefSeq" id="WP_162445194.1">
    <property type="nucleotide sequence ID" value="NZ_CP048222.1"/>
</dbReference>
<dbReference type="KEGG" id="rhoz:GXP67_22455"/>
<dbReference type="SUPFAM" id="SSF47323">
    <property type="entry name" value="Anticodon-binding domain of a subclass of class I aminoacyl-tRNA synthetases"/>
    <property type="match status" value="1"/>
</dbReference>
<keyword evidence="14" id="KW-1185">Reference proteome</keyword>
<dbReference type="SUPFAM" id="SSF55190">
    <property type="entry name" value="Arginyl-tRNA synthetase (ArgRS), N-terminal 'additional' domain"/>
    <property type="match status" value="1"/>
</dbReference>
<comment type="catalytic activity">
    <reaction evidence="8 9">
        <text>tRNA(Arg) + L-arginine + ATP = L-arginyl-tRNA(Arg) + AMP + diphosphate</text>
        <dbReference type="Rhea" id="RHEA:20301"/>
        <dbReference type="Rhea" id="RHEA-COMP:9658"/>
        <dbReference type="Rhea" id="RHEA-COMP:9673"/>
        <dbReference type="ChEBI" id="CHEBI:30616"/>
        <dbReference type="ChEBI" id="CHEBI:32682"/>
        <dbReference type="ChEBI" id="CHEBI:33019"/>
        <dbReference type="ChEBI" id="CHEBI:78442"/>
        <dbReference type="ChEBI" id="CHEBI:78513"/>
        <dbReference type="ChEBI" id="CHEBI:456215"/>
        <dbReference type="EC" id="6.1.1.19"/>
    </reaction>
</comment>
<protein>
    <recommendedName>
        <fullName evidence="9">Arginine--tRNA ligase</fullName>
        <ecNumber evidence="9">6.1.1.19</ecNumber>
    </recommendedName>
    <alternativeName>
        <fullName evidence="9">Arginyl-tRNA synthetase</fullName>
        <shortName evidence="9">ArgRS</shortName>
    </alternativeName>
</protein>
<proteinExistence type="inferred from homology"/>
<name>A0A6C0GMF5_9BACT</name>
<dbReference type="SMART" id="SM01016">
    <property type="entry name" value="Arg_tRNA_synt_N"/>
    <property type="match status" value="1"/>
</dbReference>
<comment type="similarity">
    <text evidence="1 9 10">Belongs to the class-I aminoacyl-tRNA synthetase family.</text>
</comment>
<evidence type="ECO:0000259" key="11">
    <source>
        <dbReference type="SMART" id="SM00836"/>
    </source>
</evidence>
<evidence type="ECO:0000256" key="8">
    <source>
        <dbReference type="ARBA" id="ARBA00049339"/>
    </source>
</evidence>
<dbReference type="InterPro" id="IPR035684">
    <property type="entry name" value="ArgRS_core"/>
</dbReference>
<dbReference type="Gene3D" id="3.30.1360.70">
    <property type="entry name" value="Arginyl tRNA synthetase N-terminal domain"/>
    <property type="match status" value="1"/>
</dbReference>
<dbReference type="Pfam" id="PF00750">
    <property type="entry name" value="tRNA-synt_1d"/>
    <property type="match status" value="2"/>
</dbReference>
<dbReference type="PANTHER" id="PTHR11956:SF5">
    <property type="entry name" value="ARGININE--TRNA LIGASE, CYTOPLASMIC"/>
    <property type="match status" value="1"/>
</dbReference>
<dbReference type="Gene3D" id="3.40.50.620">
    <property type="entry name" value="HUPs"/>
    <property type="match status" value="2"/>
</dbReference>
<dbReference type="Pfam" id="PF05746">
    <property type="entry name" value="DALR_1"/>
    <property type="match status" value="1"/>
</dbReference>
<keyword evidence="6 9" id="KW-0648">Protein biosynthesis</keyword>
<dbReference type="InterPro" id="IPR001412">
    <property type="entry name" value="aa-tRNA-synth_I_CS"/>
</dbReference>
<organism evidence="13 14">
    <name type="scientific">Rhodocytophaga rosea</name>
    <dbReference type="NCBI Taxonomy" id="2704465"/>
    <lineage>
        <taxon>Bacteria</taxon>
        <taxon>Pseudomonadati</taxon>
        <taxon>Bacteroidota</taxon>
        <taxon>Cytophagia</taxon>
        <taxon>Cytophagales</taxon>
        <taxon>Rhodocytophagaceae</taxon>
        <taxon>Rhodocytophaga</taxon>
    </lineage>
</organism>
<dbReference type="Pfam" id="PF03485">
    <property type="entry name" value="Arg_tRNA_synt_N"/>
    <property type="match status" value="1"/>
</dbReference>
<evidence type="ECO:0000256" key="6">
    <source>
        <dbReference type="ARBA" id="ARBA00022917"/>
    </source>
</evidence>
<dbReference type="InterPro" id="IPR014729">
    <property type="entry name" value="Rossmann-like_a/b/a_fold"/>
</dbReference>
<dbReference type="AlphaFoldDB" id="A0A6C0GMF5"/>
<feature type="short sequence motif" description="'HIGH' region" evidence="9">
    <location>
        <begin position="124"/>
        <end position="134"/>
    </location>
</feature>
<dbReference type="GO" id="GO:0006420">
    <property type="term" value="P:arginyl-tRNA aminoacylation"/>
    <property type="evidence" value="ECO:0007669"/>
    <property type="project" value="UniProtKB-UniRule"/>
</dbReference>
<dbReference type="GO" id="GO:0005737">
    <property type="term" value="C:cytoplasm"/>
    <property type="evidence" value="ECO:0007669"/>
    <property type="project" value="UniProtKB-SubCell"/>
</dbReference>
<feature type="domain" description="Arginyl tRNA synthetase N-terminal" evidence="12">
    <location>
        <begin position="6"/>
        <end position="89"/>
    </location>
</feature>
<keyword evidence="4 9" id="KW-0547">Nucleotide-binding</keyword>
<dbReference type="PROSITE" id="PS00178">
    <property type="entry name" value="AA_TRNA_LIGASE_I"/>
    <property type="match status" value="1"/>
</dbReference>
<evidence type="ECO:0000256" key="4">
    <source>
        <dbReference type="ARBA" id="ARBA00022741"/>
    </source>
</evidence>
<dbReference type="HAMAP" id="MF_00123">
    <property type="entry name" value="Arg_tRNA_synth"/>
    <property type="match status" value="1"/>
</dbReference>
<evidence type="ECO:0000256" key="9">
    <source>
        <dbReference type="HAMAP-Rule" id="MF_00123"/>
    </source>
</evidence>
<evidence type="ECO:0000256" key="2">
    <source>
        <dbReference type="ARBA" id="ARBA00022490"/>
    </source>
</evidence>
<dbReference type="InterPro" id="IPR009080">
    <property type="entry name" value="tRNAsynth_Ia_anticodon-bd"/>
</dbReference>
<dbReference type="PANTHER" id="PTHR11956">
    <property type="entry name" value="ARGINYL-TRNA SYNTHETASE"/>
    <property type="match status" value="1"/>
</dbReference>
<dbReference type="GO" id="GO:0005524">
    <property type="term" value="F:ATP binding"/>
    <property type="evidence" value="ECO:0007669"/>
    <property type="project" value="UniProtKB-UniRule"/>
</dbReference>
<comment type="subunit">
    <text evidence="9">Monomer.</text>
</comment>
<accession>A0A6C0GMF5</accession>
<sequence length="690" mass="78992">MIDIESSLQQTIGQGFKELFGTEVPVTDISLQPTRKDFEGTHTFVTFPFAKAAKKNPAETARLLGEYLKEKSHLISSFNVVQGFLNLSIADEAWIEVFKSMAADPEFGMQPSNGQTVMVEYSSPNTNKPLHLGHLRNNFLGYSVAQILEANGYKVIKANLVNDRGIHICKSMLAYEKFGNGENPESSGLKGDHLVGDYYVKFENERRKQWNNIKEKAEREYKKMYLPHKERERKQIDIITKVIIDTYKSDNENAKPVSIDEYDKLIRSLLEKKYNDIISNPSYIGNTFESLLKDEPHVEIPYEVKEFLNEEFQKLINESERLVPLIYEAQQMLVKWEKGDEETVALWRKMNGWVYEGFDQTYKRMGVDFDKMYYESNTYVLGKDIVEEGLAKGVFFKKENGSVWIDLTAEGLDEKLVLRADGTSVYITQDLGTADLKYKDFGMDKSIYVVGNEQDYHFNVLFAILKKLGKHYAEGSYHLSYGMVDLPTGRMKSREGTVVDADDLMEEMVQTATIRTQELGKIEEFTEEGAKVLYEMLGIGALKYFLLKVDPRKRMLFNPDEAIELQGHTATFIQYTHARISTILRKSEQTGVEKQFSSLTRLHPVERDVIALLATLPDRIKEAGNNYTPSVLSQYAYELAKEYNRFFAEVSIFNADTAEEKSFRVALSAQVGKTIRKSMSLLGIQVPERM</sequence>
<dbReference type="InterPro" id="IPR001278">
    <property type="entry name" value="Arg-tRNA-ligase"/>
</dbReference>
<evidence type="ECO:0000256" key="1">
    <source>
        <dbReference type="ARBA" id="ARBA00005594"/>
    </source>
</evidence>
<keyword evidence="7 9" id="KW-0030">Aminoacyl-tRNA synthetase</keyword>
<evidence type="ECO:0000256" key="7">
    <source>
        <dbReference type="ARBA" id="ARBA00023146"/>
    </source>
</evidence>
<dbReference type="PRINTS" id="PR01038">
    <property type="entry name" value="TRNASYNTHARG"/>
</dbReference>
<feature type="domain" description="DALR anticodon binding" evidence="11">
    <location>
        <begin position="573"/>
        <end position="690"/>
    </location>
</feature>
<dbReference type="Proteomes" id="UP000480178">
    <property type="component" value="Chromosome"/>
</dbReference>
<keyword evidence="3 9" id="KW-0436">Ligase</keyword>
<keyword evidence="2 9" id="KW-0963">Cytoplasm</keyword>
<dbReference type="InterPro" id="IPR008909">
    <property type="entry name" value="DALR_anticod-bd"/>
</dbReference>
<evidence type="ECO:0000313" key="14">
    <source>
        <dbReference type="Proteomes" id="UP000480178"/>
    </source>
</evidence>
<dbReference type="SUPFAM" id="SSF52374">
    <property type="entry name" value="Nucleotidylyl transferase"/>
    <property type="match status" value="1"/>
</dbReference>
<evidence type="ECO:0000256" key="3">
    <source>
        <dbReference type="ARBA" id="ARBA00022598"/>
    </source>
</evidence>
<dbReference type="EMBL" id="CP048222">
    <property type="protein sequence ID" value="QHT69205.1"/>
    <property type="molecule type" value="Genomic_DNA"/>
</dbReference>
<dbReference type="InterPro" id="IPR036695">
    <property type="entry name" value="Arg-tRNA-synth_N_sf"/>
</dbReference>
<comment type="subcellular location">
    <subcellularLocation>
        <location evidence="9">Cytoplasm</location>
    </subcellularLocation>
</comment>